<dbReference type="AlphaFoldDB" id="A0A196S6U8"/>
<dbReference type="InterPro" id="IPR032675">
    <property type="entry name" value="LRR_dom_sf"/>
</dbReference>
<dbReference type="GO" id="GO:0046872">
    <property type="term" value="F:metal ion binding"/>
    <property type="evidence" value="ECO:0007669"/>
    <property type="project" value="UniProtKB-KW"/>
</dbReference>
<dbReference type="SUPFAM" id="SSF52075">
    <property type="entry name" value="Outer arm dynein light chain 1"/>
    <property type="match status" value="1"/>
</dbReference>
<keyword evidence="6" id="KW-1185">Reference proteome</keyword>
<dbReference type="Gene3D" id="3.80.10.10">
    <property type="entry name" value="Ribonuclease Inhibitor"/>
    <property type="match status" value="1"/>
</dbReference>
<dbReference type="SMART" id="SM00369">
    <property type="entry name" value="LRR_TYP"/>
    <property type="match status" value="3"/>
</dbReference>
<evidence type="ECO:0000256" key="3">
    <source>
        <dbReference type="PIRSR" id="PIRSR605502-1"/>
    </source>
</evidence>
<comment type="caution">
    <text evidence="5">The sequence shown here is derived from an EMBL/GenBank/DDBJ whole genome shotgun (WGS) entry which is preliminary data.</text>
</comment>
<name>A0A196S6U8_BLAHN</name>
<dbReference type="InterPro" id="IPR036705">
    <property type="entry name" value="Ribosyl_crysJ1_sf"/>
</dbReference>
<evidence type="ECO:0000256" key="1">
    <source>
        <dbReference type="ARBA" id="ARBA00022614"/>
    </source>
</evidence>
<feature type="region of interest" description="Disordered" evidence="4">
    <location>
        <begin position="291"/>
        <end position="313"/>
    </location>
</feature>
<dbReference type="InterPro" id="IPR003591">
    <property type="entry name" value="Leu-rich_rpt_typical-subtyp"/>
</dbReference>
<keyword evidence="2" id="KW-0677">Repeat</keyword>
<dbReference type="EMBL" id="LXWW01000579">
    <property type="protein sequence ID" value="OAO11792.1"/>
    <property type="molecule type" value="Genomic_DNA"/>
</dbReference>
<feature type="compositionally biased region" description="Basic and acidic residues" evidence="4">
    <location>
        <begin position="291"/>
        <end position="302"/>
    </location>
</feature>
<evidence type="ECO:0000256" key="2">
    <source>
        <dbReference type="ARBA" id="ARBA00022737"/>
    </source>
</evidence>
<gene>
    <name evidence="5" type="ORF">AV274_6544</name>
</gene>
<proteinExistence type="predicted"/>
<dbReference type="InterPro" id="IPR005502">
    <property type="entry name" value="Ribosyl_crysJ1"/>
</dbReference>
<dbReference type="InterPro" id="IPR001611">
    <property type="entry name" value="Leu-rich_rpt"/>
</dbReference>
<reference evidence="5 6" key="1">
    <citation type="submission" date="2016-05" db="EMBL/GenBank/DDBJ databases">
        <title>Nuclear genome of Blastocystis sp. subtype 1 NandII.</title>
        <authorList>
            <person name="Gentekaki E."/>
            <person name="Curtis B."/>
            <person name="Stairs C."/>
            <person name="Eme L."/>
            <person name="Herman E."/>
            <person name="Klimes V."/>
            <person name="Arias M.C."/>
            <person name="Elias M."/>
            <person name="Hilliou F."/>
            <person name="Klute M."/>
            <person name="Malik S.-B."/>
            <person name="Pightling A."/>
            <person name="Rachubinski R."/>
            <person name="Salas D."/>
            <person name="Schlacht A."/>
            <person name="Suga H."/>
            <person name="Archibald J."/>
            <person name="Ball S.G."/>
            <person name="Clark G."/>
            <person name="Dacks J."/>
            <person name="Van Der Giezen M."/>
            <person name="Tsaousis A."/>
            <person name="Roger A."/>
        </authorList>
    </citation>
    <scope>NUCLEOTIDE SEQUENCE [LARGE SCALE GENOMIC DNA]</scope>
    <source>
        <strain evidence="6">ATCC 50177 / NandII</strain>
    </source>
</reference>
<evidence type="ECO:0000313" key="6">
    <source>
        <dbReference type="Proteomes" id="UP000078348"/>
    </source>
</evidence>
<dbReference type="PROSITE" id="PS51450">
    <property type="entry name" value="LRR"/>
    <property type="match status" value="2"/>
</dbReference>
<dbReference type="Pfam" id="PF13855">
    <property type="entry name" value="LRR_8"/>
    <property type="match status" value="1"/>
</dbReference>
<dbReference type="STRING" id="478820.A0A196S6U8"/>
<dbReference type="PANTHER" id="PTHR48051">
    <property type="match status" value="1"/>
</dbReference>
<dbReference type="PANTHER" id="PTHR48051:SF46">
    <property type="entry name" value="LEUCINE RICH REPEAT-CONTAINING DOMAIN PROTEIN"/>
    <property type="match status" value="1"/>
</dbReference>
<accession>A0A196S6U8</accession>
<dbReference type="Gene3D" id="1.10.4080.10">
    <property type="entry name" value="ADP-ribosylation/Crystallin J1"/>
    <property type="match status" value="1"/>
</dbReference>
<keyword evidence="1" id="KW-0433">Leucine-rich repeat</keyword>
<sequence length="737" mass="82649">MGNCAAVSSRRRRKAIINYGLTSLDLSRHIDYTEYIYHMTSDASDMYIYKDEEEEEAPIIEAFPSFLVQLTNLRELNISFQFMKEIPDDVAYLSNLRVLRCSENKIASITPKIARLTKLEVLDFHNNCLVSLPEELFSLPTLLSLDISGNNITHISNAIRNLITLKCLNIADNRIESFPYAIGFIPCLRVIHCQRNPFQDIEMSMLSGSSEDALHFIHAYVSSHKEEVVVDDEVDPSSEHYTPYYDSFVKGSTSTHYRSKKQPRSKPDPNRSTKFLYSDTHYFIRYAVADESPKPPLPEDSRQSPVSDGNPDEVEMTEIPLSLFAFAGAGVHAVHLGPKDPKRFNAQVLAQCVAGVLYGCAIGDAIGVGSEYMSPNEVMTHYPSLAERVHFESASTSVLQCSFALTSEGSMVEIESPSISTLPPAAAPTHPTLQFPIQYSEFIRDRHRIRWETGDWTEKTDLAFLLLSSVIRKGVFNEYSFADILTRYKYEGVTFFEDTAGFGLVNTLNILANTASYTHNPIECSEAVWIGANKNNLESQCIPHTLLLSILFFDDDAKVSENAIGCCKTTHYDLRCIGICLLLSRVLCYTLMNKDGVRESSASRKNLVFSCYSNVKTYFSEPQASMIMKEILEVSDDWNSVLRIVDTIQEGGIGEVFECCLYALFFYIYDYPFINAMMRIFVQGGSSAVNCCVTGALIGAKIGADEVALSAPLLANNLLHRDYLEKFTNRVLDAIHL</sequence>
<dbReference type="Proteomes" id="UP000078348">
    <property type="component" value="Unassembled WGS sequence"/>
</dbReference>
<comment type="cofactor">
    <cofactor evidence="3">
        <name>Mg(2+)</name>
        <dbReference type="ChEBI" id="CHEBI:18420"/>
    </cofactor>
    <text evidence="3">Binds 2 magnesium ions per subunit.</text>
</comment>
<organism evidence="5 6">
    <name type="scientific">Blastocystis sp. subtype 1 (strain ATCC 50177 / NandII)</name>
    <dbReference type="NCBI Taxonomy" id="478820"/>
    <lineage>
        <taxon>Eukaryota</taxon>
        <taxon>Sar</taxon>
        <taxon>Stramenopiles</taxon>
        <taxon>Bigyra</taxon>
        <taxon>Opalozoa</taxon>
        <taxon>Opalinata</taxon>
        <taxon>Blastocystidae</taxon>
        <taxon>Blastocystis</taxon>
    </lineage>
</organism>
<dbReference type="OrthoDB" id="203703at2759"/>
<evidence type="ECO:0000256" key="4">
    <source>
        <dbReference type="SAM" id="MobiDB-lite"/>
    </source>
</evidence>
<dbReference type="GO" id="GO:0005737">
    <property type="term" value="C:cytoplasm"/>
    <property type="evidence" value="ECO:0007669"/>
    <property type="project" value="TreeGrafter"/>
</dbReference>
<dbReference type="InterPro" id="IPR050216">
    <property type="entry name" value="LRR_domain-containing"/>
</dbReference>
<dbReference type="SUPFAM" id="SSF101478">
    <property type="entry name" value="ADP-ribosylglycohydrolase"/>
    <property type="match status" value="1"/>
</dbReference>
<keyword evidence="3" id="KW-0460">Magnesium</keyword>
<feature type="binding site" evidence="3">
    <location>
        <position position="457"/>
    </location>
    <ligand>
        <name>Mg(2+)</name>
        <dbReference type="ChEBI" id="CHEBI:18420"/>
        <label>1</label>
    </ligand>
</feature>
<keyword evidence="3" id="KW-0479">Metal-binding</keyword>
<protein>
    <submittedName>
        <fullName evidence="5">Metal regulatory transcription factor 1</fullName>
    </submittedName>
</protein>
<dbReference type="Pfam" id="PF03747">
    <property type="entry name" value="ADP_ribosyl_GH"/>
    <property type="match status" value="1"/>
</dbReference>
<evidence type="ECO:0000313" key="5">
    <source>
        <dbReference type="EMBL" id="OAO11792.1"/>
    </source>
</evidence>
<feature type="region of interest" description="Disordered" evidence="4">
    <location>
        <begin position="253"/>
        <end position="274"/>
    </location>
</feature>